<dbReference type="Proteomes" id="UP000011087">
    <property type="component" value="Unassembled WGS sequence"/>
</dbReference>
<feature type="signal peptide" evidence="1">
    <location>
        <begin position="1"/>
        <end position="22"/>
    </location>
</feature>
<dbReference type="HOGENOM" id="CLU_1707636_0_0_1"/>
<dbReference type="EMBL" id="JH992970">
    <property type="protein sequence ID" value="EKX53469.1"/>
    <property type="molecule type" value="Genomic_DNA"/>
</dbReference>
<dbReference type="OrthoDB" id="10612996at2759"/>
<organism evidence="2">
    <name type="scientific">Guillardia theta (strain CCMP2712)</name>
    <name type="common">Cryptophyte</name>
    <dbReference type="NCBI Taxonomy" id="905079"/>
    <lineage>
        <taxon>Eukaryota</taxon>
        <taxon>Cryptophyceae</taxon>
        <taxon>Pyrenomonadales</taxon>
        <taxon>Geminigeraceae</taxon>
        <taxon>Guillardia</taxon>
    </lineage>
</organism>
<reference evidence="4" key="2">
    <citation type="submission" date="2012-11" db="EMBL/GenBank/DDBJ databases">
        <authorList>
            <person name="Kuo A."/>
            <person name="Curtis B.A."/>
            <person name="Tanifuji G."/>
            <person name="Burki F."/>
            <person name="Gruber A."/>
            <person name="Irimia M."/>
            <person name="Maruyama S."/>
            <person name="Arias M.C."/>
            <person name="Ball S.G."/>
            <person name="Gile G.H."/>
            <person name="Hirakawa Y."/>
            <person name="Hopkins J.F."/>
            <person name="Rensing S.A."/>
            <person name="Schmutz J."/>
            <person name="Symeonidi A."/>
            <person name="Elias M."/>
            <person name="Eveleigh R.J."/>
            <person name="Herman E.K."/>
            <person name="Klute M.J."/>
            <person name="Nakayama T."/>
            <person name="Obornik M."/>
            <person name="Reyes-Prieto A."/>
            <person name="Armbrust E.V."/>
            <person name="Aves S.J."/>
            <person name="Beiko R.G."/>
            <person name="Coutinho P."/>
            <person name="Dacks J.B."/>
            <person name="Durnford D.G."/>
            <person name="Fast N.M."/>
            <person name="Green B.R."/>
            <person name="Grisdale C."/>
            <person name="Hempe F."/>
            <person name="Henrissat B."/>
            <person name="Hoppner M.P."/>
            <person name="Ishida K.-I."/>
            <person name="Kim E."/>
            <person name="Koreny L."/>
            <person name="Kroth P.G."/>
            <person name="Liu Y."/>
            <person name="Malik S.-B."/>
            <person name="Maier U.G."/>
            <person name="McRose D."/>
            <person name="Mock T."/>
            <person name="Neilson J.A."/>
            <person name="Onodera N.T."/>
            <person name="Poole A.M."/>
            <person name="Pritham E.J."/>
            <person name="Richards T.A."/>
            <person name="Rocap G."/>
            <person name="Roy S.W."/>
            <person name="Sarai C."/>
            <person name="Schaack S."/>
            <person name="Shirato S."/>
            <person name="Slamovits C.H."/>
            <person name="Spencer D.F."/>
            <person name="Suzuki S."/>
            <person name="Worden A.Z."/>
            <person name="Zauner S."/>
            <person name="Barry K."/>
            <person name="Bell C."/>
            <person name="Bharti A.K."/>
            <person name="Crow J.A."/>
            <person name="Grimwood J."/>
            <person name="Kramer R."/>
            <person name="Lindquist E."/>
            <person name="Lucas S."/>
            <person name="Salamov A."/>
            <person name="McFadden G.I."/>
            <person name="Lane C.E."/>
            <person name="Keeling P.J."/>
            <person name="Gray M.W."/>
            <person name="Grigoriev I.V."/>
            <person name="Archibald J.M."/>
        </authorList>
    </citation>
    <scope>NUCLEOTIDE SEQUENCE</scope>
    <source>
        <strain evidence="4">CCMP2712</strain>
    </source>
</reference>
<keyword evidence="4" id="KW-1185">Reference proteome</keyword>
<dbReference type="KEGG" id="gtt:GUITHDRAFT_161056"/>
<keyword evidence="1" id="KW-0732">Signal</keyword>
<dbReference type="EnsemblProtists" id="EKX53469">
    <property type="protein sequence ID" value="EKX53469"/>
    <property type="gene ID" value="GUITHDRAFT_161056"/>
</dbReference>
<proteinExistence type="predicted"/>
<evidence type="ECO:0000313" key="2">
    <source>
        <dbReference type="EMBL" id="EKX53469.1"/>
    </source>
</evidence>
<dbReference type="RefSeq" id="XP_005840449.1">
    <property type="nucleotide sequence ID" value="XM_005840392.1"/>
</dbReference>
<feature type="chain" id="PRO_5008771941" evidence="1">
    <location>
        <begin position="23"/>
        <end position="154"/>
    </location>
</feature>
<name>L1JYQ4_GUITC</name>
<reference evidence="3" key="3">
    <citation type="submission" date="2016-03" db="UniProtKB">
        <authorList>
            <consortium name="EnsemblProtists"/>
        </authorList>
    </citation>
    <scope>IDENTIFICATION</scope>
</reference>
<accession>L1JYQ4</accession>
<dbReference type="GeneID" id="17309907"/>
<dbReference type="AlphaFoldDB" id="L1JYQ4"/>
<evidence type="ECO:0000256" key="1">
    <source>
        <dbReference type="SAM" id="SignalP"/>
    </source>
</evidence>
<reference evidence="2 4" key="1">
    <citation type="journal article" date="2012" name="Nature">
        <title>Algal genomes reveal evolutionary mosaicism and the fate of nucleomorphs.</title>
        <authorList>
            <consortium name="DOE Joint Genome Institute"/>
            <person name="Curtis B.A."/>
            <person name="Tanifuji G."/>
            <person name="Burki F."/>
            <person name="Gruber A."/>
            <person name="Irimia M."/>
            <person name="Maruyama S."/>
            <person name="Arias M.C."/>
            <person name="Ball S.G."/>
            <person name="Gile G.H."/>
            <person name="Hirakawa Y."/>
            <person name="Hopkins J.F."/>
            <person name="Kuo A."/>
            <person name="Rensing S.A."/>
            <person name="Schmutz J."/>
            <person name="Symeonidi A."/>
            <person name="Elias M."/>
            <person name="Eveleigh R.J."/>
            <person name="Herman E.K."/>
            <person name="Klute M.J."/>
            <person name="Nakayama T."/>
            <person name="Obornik M."/>
            <person name="Reyes-Prieto A."/>
            <person name="Armbrust E.V."/>
            <person name="Aves S.J."/>
            <person name="Beiko R.G."/>
            <person name="Coutinho P."/>
            <person name="Dacks J.B."/>
            <person name="Durnford D.G."/>
            <person name="Fast N.M."/>
            <person name="Green B.R."/>
            <person name="Grisdale C.J."/>
            <person name="Hempel F."/>
            <person name="Henrissat B."/>
            <person name="Hoppner M.P."/>
            <person name="Ishida K."/>
            <person name="Kim E."/>
            <person name="Koreny L."/>
            <person name="Kroth P.G."/>
            <person name="Liu Y."/>
            <person name="Malik S.B."/>
            <person name="Maier U.G."/>
            <person name="McRose D."/>
            <person name="Mock T."/>
            <person name="Neilson J.A."/>
            <person name="Onodera N.T."/>
            <person name="Poole A.M."/>
            <person name="Pritham E.J."/>
            <person name="Richards T.A."/>
            <person name="Rocap G."/>
            <person name="Roy S.W."/>
            <person name="Sarai C."/>
            <person name="Schaack S."/>
            <person name="Shirato S."/>
            <person name="Slamovits C.H."/>
            <person name="Spencer D.F."/>
            <person name="Suzuki S."/>
            <person name="Worden A.Z."/>
            <person name="Zauner S."/>
            <person name="Barry K."/>
            <person name="Bell C."/>
            <person name="Bharti A.K."/>
            <person name="Crow J.A."/>
            <person name="Grimwood J."/>
            <person name="Kramer R."/>
            <person name="Lindquist E."/>
            <person name="Lucas S."/>
            <person name="Salamov A."/>
            <person name="McFadden G.I."/>
            <person name="Lane C.E."/>
            <person name="Keeling P.J."/>
            <person name="Gray M.W."/>
            <person name="Grigoriev I.V."/>
            <person name="Archibald J.M."/>
        </authorList>
    </citation>
    <scope>NUCLEOTIDE SEQUENCE</scope>
    <source>
        <strain evidence="2 4">CCMP2712</strain>
    </source>
</reference>
<gene>
    <name evidence="2" type="ORF">GUITHDRAFT_161056</name>
</gene>
<sequence>MVKRGILSVFCLLLSSASYSNGYLHLDCLTSIKSFVRSSSLQSCHHGTRHRIKLRMCNPNNEEAVRMEKAMAYAKVFKEEGVPGDMRMFNVNKVARGTDAVLADSRLAKVYMYAKMFNEMPKSAERLKEEVKEVIEKERSNYTMLRSKGRWTEL</sequence>
<evidence type="ECO:0000313" key="3">
    <source>
        <dbReference type="EnsemblProtists" id="EKX53469"/>
    </source>
</evidence>
<protein>
    <submittedName>
        <fullName evidence="2 3">Uncharacterized protein</fullName>
    </submittedName>
</protein>
<dbReference type="PaxDb" id="55529-EKX53469"/>
<evidence type="ECO:0000313" key="4">
    <source>
        <dbReference type="Proteomes" id="UP000011087"/>
    </source>
</evidence>